<comment type="function">
    <text evidence="5">This is one of the proteins that binds to the 5S RNA in the ribosome where it forms part of the central protuberance.</text>
</comment>
<reference evidence="9 10" key="1">
    <citation type="journal article" date="2016" name="Nat. Commun.">
        <title>Thousands of microbial genomes shed light on interconnected biogeochemical processes in an aquifer system.</title>
        <authorList>
            <person name="Anantharaman K."/>
            <person name="Brown C.T."/>
            <person name="Hug L.A."/>
            <person name="Sharon I."/>
            <person name="Castelle C.J."/>
            <person name="Probst A.J."/>
            <person name="Thomas B.C."/>
            <person name="Singh A."/>
            <person name="Wilkins M.J."/>
            <person name="Karaoz U."/>
            <person name="Brodie E.L."/>
            <person name="Williams K.H."/>
            <person name="Hubbard S.S."/>
            <person name="Banfield J.F."/>
        </authorList>
    </citation>
    <scope>NUCLEOTIDE SEQUENCE [LARGE SCALE GENOMIC DNA]</scope>
</reference>
<comment type="subunit">
    <text evidence="5">Part of the 50S ribosomal subunit; part of the 5S rRNA/L5/L18/L25 subcomplex. Contacts the 5S rRNA. Binds to the 5S rRNA independently of L5 and L18.</text>
</comment>
<evidence type="ECO:0000256" key="4">
    <source>
        <dbReference type="ARBA" id="ARBA00023274"/>
    </source>
</evidence>
<dbReference type="SUPFAM" id="SSF50715">
    <property type="entry name" value="Ribosomal protein L25-like"/>
    <property type="match status" value="1"/>
</dbReference>
<evidence type="ECO:0000256" key="5">
    <source>
        <dbReference type="HAMAP-Rule" id="MF_01334"/>
    </source>
</evidence>
<dbReference type="EMBL" id="MHKV01000029">
    <property type="protein sequence ID" value="OGY96925.1"/>
    <property type="molecule type" value="Genomic_DNA"/>
</dbReference>
<keyword evidence="1 5" id="KW-0699">rRNA-binding</keyword>
<evidence type="ECO:0000256" key="3">
    <source>
        <dbReference type="ARBA" id="ARBA00022980"/>
    </source>
</evidence>
<evidence type="ECO:0000313" key="9">
    <source>
        <dbReference type="EMBL" id="OGY96925.1"/>
    </source>
</evidence>
<feature type="region of interest" description="Disordered" evidence="6">
    <location>
        <begin position="204"/>
        <end position="233"/>
    </location>
</feature>
<dbReference type="NCBIfam" id="TIGR00731">
    <property type="entry name" value="bL25_bact_ctc"/>
    <property type="match status" value="1"/>
</dbReference>
<dbReference type="InterPro" id="IPR020056">
    <property type="entry name" value="Rbsml_bL25/Gln-tRNA_synth_N"/>
</dbReference>
<dbReference type="InterPro" id="IPR029751">
    <property type="entry name" value="Ribosomal_L25_dom"/>
</dbReference>
<dbReference type="PANTHER" id="PTHR33284:SF1">
    <property type="entry name" value="RIBOSOMAL PROTEIN L25_GLN-TRNA SYNTHETASE, ANTI-CODON-BINDING DOMAIN-CONTAINING PROTEIN"/>
    <property type="match status" value="1"/>
</dbReference>
<keyword evidence="4 5" id="KW-0687">Ribonucleoprotein</keyword>
<dbReference type="Proteomes" id="UP000176349">
    <property type="component" value="Unassembled WGS sequence"/>
</dbReference>
<dbReference type="InterPro" id="IPR037121">
    <property type="entry name" value="Ribosomal_bL25_C"/>
</dbReference>
<feature type="domain" description="Large ribosomal subunit protein bL25 L25" evidence="7">
    <location>
        <begin position="4"/>
        <end position="89"/>
    </location>
</feature>
<dbReference type="Gene3D" id="2.170.120.20">
    <property type="entry name" value="Ribosomal protein L25, beta domain"/>
    <property type="match status" value="1"/>
</dbReference>
<gene>
    <name evidence="5" type="primary">rplY</name>
    <name evidence="5" type="synonym">ctc</name>
    <name evidence="9" type="ORF">A2128_02390</name>
</gene>
<dbReference type="GO" id="GO:0003735">
    <property type="term" value="F:structural constituent of ribosome"/>
    <property type="evidence" value="ECO:0007669"/>
    <property type="project" value="InterPro"/>
</dbReference>
<dbReference type="PANTHER" id="PTHR33284">
    <property type="entry name" value="RIBOSOMAL PROTEIN L25/GLN-TRNA SYNTHETASE, ANTI-CODON-BINDING DOMAIN-CONTAINING PROTEIN"/>
    <property type="match status" value="1"/>
</dbReference>
<evidence type="ECO:0000313" key="10">
    <source>
        <dbReference type="Proteomes" id="UP000176349"/>
    </source>
</evidence>
<dbReference type="InterPro" id="IPR020930">
    <property type="entry name" value="Ribosomal_uL5_bac-type"/>
</dbReference>
<dbReference type="Pfam" id="PF14693">
    <property type="entry name" value="Ribosomal_TL5_C"/>
    <property type="match status" value="1"/>
</dbReference>
<name>A0A1G2C6C3_9BACT</name>
<keyword evidence="3 5" id="KW-0689">Ribosomal protein</keyword>
<dbReference type="InterPro" id="IPR001021">
    <property type="entry name" value="Ribosomal_bL25_long"/>
</dbReference>
<dbReference type="GO" id="GO:0008097">
    <property type="term" value="F:5S rRNA binding"/>
    <property type="evidence" value="ECO:0007669"/>
    <property type="project" value="InterPro"/>
</dbReference>
<evidence type="ECO:0000256" key="6">
    <source>
        <dbReference type="SAM" id="MobiDB-lite"/>
    </source>
</evidence>
<proteinExistence type="inferred from homology"/>
<feature type="domain" description="Large ribosomal subunit protein bL25 beta" evidence="8">
    <location>
        <begin position="97"/>
        <end position="180"/>
    </location>
</feature>
<dbReference type="Pfam" id="PF01386">
    <property type="entry name" value="Ribosomal_L25p"/>
    <property type="match status" value="1"/>
</dbReference>
<feature type="compositionally biased region" description="Basic and acidic residues" evidence="6">
    <location>
        <begin position="206"/>
        <end position="217"/>
    </location>
</feature>
<dbReference type="AlphaFoldDB" id="A0A1G2C6C3"/>
<accession>A0A1G2C6C3</accession>
<protein>
    <recommendedName>
        <fullName evidence="5">Large ribosomal subunit protein bL25</fullName>
    </recommendedName>
    <alternativeName>
        <fullName evidence="5">General stress protein CTC</fullName>
    </alternativeName>
</protein>
<evidence type="ECO:0000256" key="2">
    <source>
        <dbReference type="ARBA" id="ARBA00022884"/>
    </source>
</evidence>
<sequence length="233" mass="25116">MMELVAEKREVFGRAVRQLRIQGLIPAELYGHGLPNLHLSIPAKEFLKVLKEAGENTVVTVVVGSEKLPALIYDVARHPVSDEIVSVDLYQVRMDEKIKAAVPLEFTGEAPVVKEALGVLVKSMHEVEVEALPADLPREITVDLGGLTELGQSIYVKDLSVPAGVKIVVDLETVVVSVTEKTSEEEEKAAQEAAAAVGVEQVVAETEEKKAERDAQKEASSSAEGSSAKEVKK</sequence>
<comment type="similarity">
    <text evidence="5">Belongs to the bacterial ribosomal protein bL25 family. CTC subfamily.</text>
</comment>
<dbReference type="HAMAP" id="MF_01334">
    <property type="entry name" value="Ribosomal_bL25_CTC"/>
    <property type="match status" value="1"/>
</dbReference>
<organism evidence="9 10">
    <name type="scientific">Candidatus Liptonbacteria bacterium GWC1_60_9</name>
    <dbReference type="NCBI Taxonomy" id="1798645"/>
    <lineage>
        <taxon>Bacteria</taxon>
        <taxon>Candidatus Liptoniibacteriota</taxon>
    </lineage>
</organism>
<dbReference type="CDD" id="cd00495">
    <property type="entry name" value="Ribosomal_L25_TL5_CTC"/>
    <property type="match status" value="1"/>
</dbReference>
<keyword evidence="2 5" id="KW-0694">RNA-binding</keyword>
<evidence type="ECO:0000259" key="8">
    <source>
        <dbReference type="Pfam" id="PF14693"/>
    </source>
</evidence>
<dbReference type="InterPro" id="IPR011035">
    <property type="entry name" value="Ribosomal_bL25/Gln-tRNA_synth"/>
</dbReference>
<dbReference type="GO" id="GO:0006412">
    <property type="term" value="P:translation"/>
    <property type="evidence" value="ECO:0007669"/>
    <property type="project" value="UniProtKB-UniRule"/>
</dbReference>
<evidence type="ECO:0000256" key="1">
    <source>
        <dbReference type="ARBA" id="ARBA00022730"/>
    </source>
</evidence>
<dbReference type="Gene3D" id="2.40.240.10">
    <property type="entry name" value="Ribosomal Protein L25, Chain P"/>
    <property type="match status" value="1"/>
</dbReference>
<comment type="caution">
    <text evidence="9">The sequence shown here is derived from an EMBL/GenBank/DDBJ whole genome shotgun (WGS) entry which is preliminary data.</text>
</comment>
<dbReference type="GO" id="GO:0022625">
    <property type="term" value="C:cytosolic large ribosomal subunit"/>
    <property type="evidence" value="ECO:0007669"/>
    <property type="project" value="TreeGrafter"/>
</dbReference>
<dbReference type="InterPro" id="IPR020057">
    <property type="entry name" value="Ribosomal_bL25_b-dom"/>
</dbReference>
<evidence type="ECO:0000259" key="7">
    <source>
        <dbReference type="Pfam" id="PF01386"/>
    </source>
</evidence>